<feature type="domain" description="YetF-like N-terminal transmembrane" evidence="9">
    <location>
        <begin position="20"/>
        <end position="83"/>
    </location>
</feature>
<feature type="transmembrane region" description="Helical" evidence="7">
    <location>
        <begin position="64"/>
        <end position="83"/>
    </location>
</feature>
<evidence type="ECO:0000259" key="9">
    <source>
        <dbReference type="Pfam" id="PF20730"/>
    </source>
</evidence>
<sequence>MWFDTWSDIVRILAVGAAAYVTLVLVLRLTGKRTLAKLNAFDLIVSVALGSILATALLDTNVTWAEGLAAFGLLTVLQLVITWTSTRVPSSRSVITAKPTLLLRHGDPLEQALREERVTMGELRQAVRATGNGDLANVGAVVLESDGTLSVIPADKMGAATALDGVERPSRA</sequence>
<comment type="caution">
    <text evidence="10">The sequence shown here is derived from an EMBL/GenBank/DDBJ whole genome shotgun (WGS) entry which is preliminary data.</text>
</comment>
<dbReference type="InterPro" id="IPR048454">
    <property type="entry name" value="YetF_N"/>
</dbReference>
<feature type="domain" description="YetF C-terminal" evidence="8">
    <location>
        <begin position="91"/>
        <end position="156"/>
    </location>
</feature>
<keyword evidence="11" id="KW-1185">Reference proteome</keyword>
<evidence type="ECO:0000259" key="8">
    <source>
        <dbReference type="Pfam" id="PF04239"/>
    </source>
</evidence>
<evidence type="ECO:0000256" key="1">
    <source>
        <dbReference type="ARBA" id="ARBA00004651"/>
    </source>
</evidence>
<dbReference type="EMBL" id="JACSPO010000001">
    <property type="protein sequence ID" value="MBD8061044.1"/>
    <property type="molecule type" value="Genomic_DNA"/>
</dbReference>
<protein>
    <submittedName>
        <fullName evidence="10">DUF421 domain-containing protein</fullName>
    </submittedName>
</protein>
<dbReference type="Gene3D" id="3.30.240.20">
    <property type="entry name" value="bsu07140 like domains"/>
    <property type="match status" value="1"/>
</dbReference>
<dbReference type="Pfam" id="PF04239">
    <property type="entry name" value="DUF421"/>
    <property type="match status" value="1"/>
</dbReference>
<comment type="subcellular location">
    <subcellularLocation>
        <location evidence="1">Cell membrane</location>
        <topology evidence="1">Multi-pass membrane protein</topology>
    </subcellularLocation>
</comment>
<keyword evidence="4 7" id="KW-0812">Transmembrane</keyword>
<evidence type="ECO:0000256" key="2">
    <source>
        <dbReference type="ARBA" id="ARBA00006448"/>
    </source>
</evidence>
<feature type="transmembrane region" description="Helical" evidence="7">
    <location>
        <begin position="12"/>
        <end position="31"/>
    </location>
</feature>
<dbReference type="Pfam" id="PF20730">
    <property type="entry name" value="YetF_N"/>
    <property type="match status" value="1"/>
</dbReference>
<evidence type="ECO:0000256" key="7">
    <source>
        <dbReference type="SAM" id="Phobius"/>
    </source>
</evidence>
<comment type="similarity">
    <text evidence="2">Belongs to the UPF0702 family.</text>
</comment>
<dbReference type="RefSeq" id="WP_251838189.1">
    <property type="nucleotide sequence ID" value="NZ_JACSPO010000001.1"/>
</dbReference>
<dbReference type="Proteomes" id="UP000661894">
    <property type="component" value="Unassembled WGS sequence"/>
</dbReference>
<accession>A0ABR8YYJ4</accession>
<dbReference type="PANTHER" id="PTHR34582:SF6">
    <property type="entry name" value="UPF0702 TRANSMEMBRANE PROTEIN YCAP"/>
    <property type="match status" value="1"/>
</dbReference>
<feature type="transmembrane region" description="Helical" evidence="7">
    <location>
        <begin position="38"/>
        <end position="58"/>
    </location>
</feature>
<reference evidence="10 11" key="1">
    <citation type="submission" date="2020-08" db="EMBL/GenBank/DDBJ databases">
        <title>A Genomic Blueprint of the Chicken Gut Microbiome.</title>
        <authorList>
            <person name="Gilroy R."/>
            <person name="Ravi A."/>
            <person name="Getino M."/>
            <person name="Pursley I."/>
            <person name="Horton D.L."/>
            <person name="Alikhan N.-F."/>
            <person name="Baker D."/>
            <person name="Gharbi K."/>
            <person name="Hall N."/>
            <person name="Watson M."/>
            <person name="Adriaenssens E.M."/>
            <person name="Foster-Nyarko E."/>
            <person name="Jarju S."/>
            <person name="Secka A."/>
            <person name="Antonio M."/>
            <person name="Oren A."/>
            <person name="Chaudhuri R."/>
            <person name="La Ragione R.M."/>
            <person name="Hildebrand F."/>
            <person name="Pallen M.J."/>
        </authorList>
    </citation>
    <scope>NUCLEOTIDE SEQUENCE [LARGE SCALE GENOMIC DNA]</scope>
    <source>
        <strain evidence="10 11">Sa1BUA1</strain>
    </source>
</reference>
<evidence type="ECO:0000256" key="4">
    <source>
        <dbReference type="ARBA" id="ARBA00022692"/>
    </source>
</evidence>
<evidence type="ECO:0000256" key="3">
    <source>
        <dbReference type="ARBA" id="ARBA00022475"/>
    </source>
</evidence>
<name>A0ABR8YYJ4_9MICO</name>
<evidence type="ECO:0000256" key="6">
    <source>
        <dbReference type="ARBA" id="ARBA00023136"/>
    </source>
</evidence>
<keyword evidence="3" id="KW-1003">Cell membrane</keyword>
<organism evidence="10 11">
    <name type="scientific">Oceanitalea stevensii</name>
    <dbReference type="NCBI Taxonomy" id="2763072"/>
    <lineage>
        <taxon>Bacteria</taxon>
        <taxon>Bacillati</taxon>
        <taxon>Actinomycetota</taxon>
        <taxon>Actinomycetes</taxon>
        <taxon>Micrococcales</taxon>
        <taxon>Bogoriellaceae</taxon>
        <taxon>Georgenia</taxon>
    </lineage>
</organism>
<keyword evidence="5 7" id="KW-1133">Transmembrane helix</keyword>
<dbReference type="InterPro" id="IPR007353">
    <property type="entry name" value="DUF421"/>
</dbReference>
<proteinExistence type="inferred from homology"/>
<gene>
    <name evidence="10" type="ORF">H9624_01745</name>
</gene>
<evidence type="ECO:0000313" key="11">
    <source>
        <dbReference type="Proteomes" id="UP000661894"/>
    </source>
</evidence>
<dbReference type="InterPro" id="IPR023090">
    <property type="entry name" value="UPF0702_alpha/beta_dom_sf"/>
</dbReference>
<evidence type="ECO:0000313" key="10">
    <source>
        <dbReference type="EMBL" id="MBD8061044.1"/>
    </source>
</evidence>
<evidence type="ECO:0000256" key="5">
    <source>
        <dbReference type="ARBA" id="ARBA00022989"/>
    </source>
</evidence>
<dbReference type="PANTHER" id="PTHR34582">
    <property type="entry name" value="UPF0702 TRANSMEMBRANE PROTEIN YCAP"/>
    <property type="match status" value="1"/>
</dbReference>
<keyword evidence="6 7" id="KW-0472">Membrane</keyword>